<dbReference type="Gene3D" id="3.40.50.10490">
    <property type="entry name" value="Glucose-6-phosphate isomerase like protein, domain 1"/>
    <property type="match status" value="1"/>
</dbReference>
<evidence type="ECO:0000313" key="7">
    <source>
        <dbReference type="Proteomes" id="UP000051658"/>
    </source>
</evidence>
<dbReference type="AlphaFoldDB" id="A0A0R2HYF8"/>
<gene>
    <name evidence="6" type="ORF">IV74_GL001062</name>
</gene>
<keyword evidence="2" id="KW-0238">DNA-binding</keyword>
<keyword evidence="1" id="KW-0805">Transcription regulation</keyword>
<dbReference type="Pfam" id="PF01380">
    <property type="entry name" value="SIS"/>
    <property type="match status" value="1"/>
</dbReference>
<dbReference type="InterPro" id="IPR035472">
    <property type="entry name" value="RpiR-like_SIS"/>
</dbReference>
<protein>
    <submittedName>
        <fullName evidence="6">Phosphosugar-binding transcriptional regulator, RpiR family protein</fullName>
    </submittedName>
</protein>
<evidence type="ECO:0000259" key="5">
    <source>
        <dbReference type="PROSITE" id="PS51464"/>
    </source>
</evidence>
<dbReference type="PANTHER" id="PTHR30514:SF10">
    <property type="entry name" value="MURR_RPIR FAMILY TRANSCRIPTIONAL REGULATOR"/>
    <property type="match status" value="1"/>
</dbReference>
<dbReference type="InterPro" id="IPR009057">
    <property type="entry name" value="Homeodomain-like_sf"/>
</dbReference>
<feature type="domain" description="HTH rpiR-type" evidence="4">
    <location>
        <begin position="3"/>
        <end position="79"/>
    </location>
</feature>
<dbReference type="Pfam" id="PF01418">
    <property type="entry name" value="HTH_6"/>
    <property type="match status" value="1"/>
</dbReference>
<dbReference type="SUPFAM" id="SSF53697">
    <property type="entry name" value="SIS domain"/>
    <property type="match status" value="1"/>
</dbReference>
<dbReference type="EMBL" id="JQBS01000001">
    <property type="protein sequence ID" value="KRN57807.1"/>
    <property type="molecule type" value="Genomic_DNA"/>
</dbReference>
<comment type="caution">
    <text evidence="6">The sequence shown here is derived from an EMBL/GenBank/DDBJ whole genome shotgun (WGS) entry which is preliminary data.</text>
</comment>
<dbReference type="InterPro" id="IPR001347">
    <property type="entry name" value="SIS_dom"/>
</dbReference>
<feature type="domain" description="SIS" evidence="5">
    <location>
        <begin position="123"/>
        <end position="264"/>
    </location>
</feature>
<dbReference type="GeneID" id="89589569"/>
<accession>A0A0R2HYF8</accession>
<dbReference type="InterPro" id="IPR000281">
    <property type="entry name" value="HTH_RpiR"/>
</dbReference>
<dbReference type="GO" id="GO:0003677">
    <property type="term" value="F:DNA binding"/>
    <property type="evidence" value="ECO:0007669"/>
    <property type="project" value="UniProtKB-KW"/>
</dbReference>
<dbReference type="eggNOG" id="COG1737">
    <property type="taxonomic scope" value="Bacteria"/>
</dbReference>
<proteinExistence type="predicted"/>
<dbReference type="PROSITE" id="PS51071">
    <property type="entry name" value="HTH_RPIR"/>
    <property type="match status" value="1"/>
</dbReference>
<dbReference type="CDD" id="cd05013">
    <property type="entry name" value="SIS_RpiR"/>
    <property type="match status" value="1"/>
</dbReference>
<dbReference type="Gene3D" id="1.10.10.10">
    <property type="entry name" value="Winged helix-like DNA-binding domain superfamily/Winged helix DNA-binding domain"/>
    <property type="match status" value="1"/>
</dbReference>
<dbReference type="GO" id="GO:0003700">
    <property type="term" value="F:DNA-binding transcription factor activity"/>
    <property type="evidence" value="ECO:0007669"/>
    <property type="project" value="InterPro"/>
</dbReference>
<evidence type="ECO:0000313" key="6">
    <source>
        <dbReference type="EMBL" id="KRN57807.1"/>
    </source>
</evidence>
<organism evidence="6 7">
    <name type="scientific">Carnobacterium divergens DSM 20623</name>
    <dbReference type="NCBI Taxonomy" id="1449336"/>
    <lineage>
        <taxon>Bacteria</taxon>
        <taxon>Bacillati</taxon>
        <taxon>Bacillota</taxon>
        <taxon>Bacilli</taxon>
        <taxon>Lactobacillales</taxon>
        <taxon>Carnobacteriaceae</taxon>
        <taxon>Carnobacterium</taxon>
    </lineage>
</organism>
<dbReference type="PROSITE" id="PS51464">
    <property type="entry name" value="SIS"/>
    <property type="match status" value="1"/>
</dbReference>
<keyword evidence="7" id="KW-1185">Reference proteome</keyword>
<reference evidence="6 7" key="1">
    <citation type="journal article" date="2015" name="Genome Announc.">
        <title>Expanding the biotechnology potential of lactobacilli through comparative genomics of 213 strains and associated genera.</title>
        <authorList>
            <person name="Sun Z."/>
            <person name="Harris H.M."/>
            <person name="McCann A."/>
            <person name="Guo C."/>
            <person name="Argimon S."/>
            <person name="Zhang W."/>
            <person name="Yang X."/>
            <person name="Jeffery I.B."/>
            <person name="Cooney J.C."/>
            <person name="Kagawa T.F."/>
            <person name="Liu W."/>
            <person name="Song Y."/>
            <person name="Salvetti E."/>
            <person name="Wrobel A."/>
            <person name="Rasinkangas P."/>
            <person name="Parkhill J."/>
            <person name="Rea M.C."/>
            <person name="O'Sullivan O."/>
            <person name="Ritari J."/>
            <person name="Douillard F.P."/>
            <person name="Paul Ross R."/>
            <person name="Yang R."/>
            <person name="Briner A.E."/>
            <person name="Felis G.E."/>
            <person name="de Vos W.M."/>
            <person name="Barrangou R."/>
            <person name="Klaenhammer T.R."/>
            <person name="Caufield P.W."/>
            <person name="Cui Y."/>
            <person name="Zhang H."/>
            <person name="O'Toole P.W."/>
        </authorList>
    </citation>
    <scope>NUCLEOTIDE SEQUENCE [LARGE SCALE GENOMIC DNA]</scope>
    <source>
        <strain evidence="6 7">DSM 20623</strain>
    </source>
</reference>
<sequence length="281" mass="31112">MQPNILFVIQEKLASLPKSEQKIGEAILKDPQKIIQMNATQLGKSANSSPAAIIRFCHSIGLKGFTELKLQLSAESKMIEEKLYTEILPDEEFEQMKKKLLLTTEHVLRETSKLLETAQVEEVTKAFNQSPIIYTYGLGASHLVALDIQQKYSRIGKHVMSTLDTHSLVASMSTAPKEAIFFGISNSGETKEVIQLMKAAQKFGLQTISLTELGDNSLKKLSTISLQTGISGEAPLRSAATSSLLTQLYAIDLLFYDFATKNYETILERLEKSKAGIQLLN</sequence>
<evidence type="ECO:0000256" key="2">
    <source>
        <dbReference type="ARBA" id="ARBA00023125"/>
    </source>
</evidence>
<evidence type="ECO:0000256" key="1">
    <source>
        <dbReference type="ARBA" id="ARBA00023015"/>
    </source>
</evidence>
<dbReference type="PANTHER" id="PTHR30514">
    <property type="entry name" value="GLUCOKINASE"/>
    <property type="match status" value="1"/>
</dbReference>
<dbReference type="InterPro" id="IPR036388">
    <property type="entry name" value="WH-like_DNA-bd_sf"/>
</dbReference>
<dbReference type="SUPFAM" id="SSF46689">
    <property type="entry name" value="Homeodomain-like"/>
    <property type="match status" value="1"/>
</dbReference>
<evidence type="ECO:0000256" key="3">
    <source>
        <dbReference type="ARBA" id="ARBA00023163"/>
    </source>
</evidence>
<keyword evidence="3" id="KW-0804">Transcription</keyword>
<dbReference type="PATRIC" id="fig|1449336.4.peg.1087"/>
<dbReference type="InterPro" id="IPR046348">
    <property type="entry name" value="SIS_dom_sf"/>
</dbReference>
<dbReference type="Proteomes" id="UP000051658">
    <property type="component" value="Unassembled WGS sequence"/>
</dbReference>
<name>A0A0R2HYF8_CARDV</name>
<dbReference type="GO" id="GO:1901135">
    <property type="term" value="P:carbohydrate derivative metabolic process"/>
    <property type="evidence" value="ECO:0007669"/>
    <property type="project" value="InterPro"/>
</dbReference>
<dbReference type="GO" id="GO:0097367">
    <property type="term" value="F:carbohydrate derivative binding"/>
    <property type="evidence" value="ECO:0007669"/>
    <property type="project" value="InterPro"/>
</dbReference>
<evidence type="ECO:0000259" key="4">
    <source>
        <dbReference type="PROSITE" id="PS51071"/>
    </source>
</evidence>
<dbReference type="InterPro" id="IPR047640">
    <property type="entry name" value="RpiR-like"/>
</dbReference>
<dbReference type="RefSeq" id="WP_034568462.1">
    <property type="nucleotide sequence ID" value="NZ_JQBS01000001.1"/>
</dbReference>